<dbReference type="STRING" id="479433.Caci_5888"/>
<protein>
    <submittedName>
        <fullName evidence="2">Uncharacterized protein</fullName>
    </submittedName>
</protein>
<reference evidence="2 3" key="1">
    <citation type="journal article" date="2009" name="Stand. Genomic Sci.">
        <title>Complete genome sequence of Catenulispora acidiphila type strain (ID 139908).</title>
        <authorList>
            <person name="Copeland A."/>
            <person name="Lapidus A."/>
            <person name="Glavina Del Rio T."/>
            <person name="Nolan M."/>
            <person name="Lucas S."/>
            <person name="Chen F."/>
            <person name="Tice H."/>
            <person name="Cheng J.F."/>
            <person name="Bruce D."/>
            <person name="Goodwin L."/>
            <person name="Pitluck S."/>
            <person name="Mikhailova N."/>
            <person name="Pati A."/>
            <person name="Ivanova N."/>
            <person name="Mavromatis K."/>
            <person name="Chen A."/>
            <person name="Palaniappan K."/>
            <person name="Chain P."/>
            <person name="Land M."/>
            <person name="Hauser L."/>
            <person name="Chang Y.J."/>
            <person name="Jeffries C.D."/>
            <person name="Chertkov O."/>
            <person name="Brettin T."/>
            <person name="Detter J.C."/>
            <person name="Han C."/>
            <person name="Ali Z."/>
            <person name="Tindall B.J."/>
            <person name="Goker M."/>
            <person name="Bristow J."/>
            <person name="Eisen J.A."/>
            <person name="Markowitz V."/>
            <person name="Hugenholtz P."/>
            <person name="Kyrpides N.C."/>
            <person name="Klenk H.P."/>
        </authorList>
    </citation>
    <scope>NUCLEOTIDE SEQUENCE [LARGE SCALE GENOMIC DNA]</scope>
    <source>
        <strain evidence="3">DSM 44928 / JCM 14897 / NBRC 102108 / NRRL B-24433 / ID139908</strain>
    </source>
</reference>
<evidence type="ECO:0000313" key="3">
    <source>
        <dbReference type="Proteomes" id="UP000000851"/>
    </source>
</evidence>
<dbReference type="KEGG" id="cai:Caci_5888"/>
<dbReference type="EMBL" id="CP001700">
    <property type="protein sequence ID" value="ACU74746.1"/>
    <property type="molecule type" value="Genomic_DNA"/>
</dbReference>
<feature type="region of interest" description="Disordered" evidence="1">
    <location>
        <begin position="187"/>
        <end position="215"/>
    </location>
</feature>
<proteinExistence type="predicted"/>
<dbReference type="RefSeq" id="WP_015794475.1">
    <property type="nucleotide sequence ID" value="NC_013131.1"/>
</dbReference>
<feature type="compositionally biased region" description="Low complexity" evidence="1">
    <location>
        <begin position="50"/>
        <end position="77"/>
    </location>
</feature>
<feature type="region of interest" description="Disordered" evidence="1">
    <location>
        <begin position="1"/>
        <end position="22"/>
    </location>
</feature>
<organism evidence="2 3">
    <name type="scientific">Catenulispora acidiphila (strain DSM 44928 / JCM 14897 / NBRC 102108 / NRRL B-24433 / ID139908)</name>
    <dbReference type="NCBI Taxonomy" id="479433"/>
    <lineage>
        <taxon>Bacteria</taxon>
        <taxon>Bacillati</taxon>
        <taxon>Actinomycetota</taxon>
        <taxon>Actinomycetes</taxon>
        <taxon>Catenulisporales</taxon>
        <taxon>Catenulisporaceae</taxon>
        <taxon>Catenulispora</taxon>
    </lineage>
</organism>
<sequence length="215" mass="21019">MERIGPRRAGDENGDGTTSGRTGAVRAAAVTVAVVAALAGCSVTVQPKNAAATSPLISSPTSSAASSAASSTSAPSSSPSPTPAPSDVDHTVCVNVREALATLKSKLATDKGSASRSAADYHNAGTALRTQDSKTDNAQLKSTLRTVGTDYQTVGHDVANHESTDADLGKVAEASKPLSTLCGVSIGSTGSSATGSGTSTTSSTSASTSTSSTSG</sequence>
<keyword evidence="3" id="KW-1185">Reference proteome</keyword>
<feature type="compositionally biased region" description="Basic and acidic residues" evidence="1">
    <location>
        <begin position="1"/>
        <end position="11"/>
    </location>
</feature>
<evidence type="ECO:0000256" key="1">
    <source>
        <dbReference type="SAM" id="MobiDB-lite"/>
    </source>
</evidence>
<dbReference type="InParanoid" id="C7QEY8"/>
<dbReference type="HOGENOM" id="CLU_1281272_0_0_11"/>
<accession>C7QEY8</accession>
<dbReference type="Proteomes" id="UP000000851">
    <property type="component" value="Chromosome"/>
</dbReference>
<evidence type="ECO:0000313" key="2">
    <source>
        <dbReference type="EMBL" id="ACU74746.1"/>
    </source>
</evidence>
<dbReference type="AlphaFoldDB" id="C7QEY8"/>
<feature type="region of interest" description="Disordered" evidence="1">
    <location>
        <begin position="49"/>
        <end position="90"/>
    </location>
</feature>
<name>C7QEY8_CATAD</name>
<feature type="region of interest" description="Disordered" evidence="1">
    <location>
        <begin position="106"/>
        <end position="131"/>
    </location>
</feature>
<gene>
    <name evidence="2" type="ordered locus">Caci_5888</name>
</gene>